<accession>A0ABS9KWL2</accession>
<dbReference type="InterPro" id="IPR013766">
    <property type="entry name" value="Thioredoxin_domain"/>
</dbReference>
<dbReference type="PROSITE" id="PS51352">
    <property type="entry name" value="THIOREDOXIN_2"/>
    <property type="match status" value="1"/>
</dbReference>
<dbReference type="InterPro" id="IPR036249">
    <property type="entry name" value="Thioredoxin-like_sf"/>
</dbReference>
<evidence type="ECO:0000256" key="1">
    <source>
        <dbReference type="ARBA" id="ARBA00004196"/>
    </source>
</evidence>
<dbReference type="Pfam" id="PF13905">
    <property type="entry name" value="Thioredoxin_8"/>
    <property type="match status" value="1"/>
</dbReference>
<dbReference type="InterPro" id="IPR050553">
    <property type="entry name" value="Thioredoxin_ResA/DsbE_sf"/>
</dbReference>
<organism evidence="6 7">
    <name type="scientific">Terrimonas ginsenosidimutans</name>
    <dbReference type="NCBI Taxonomy" id="2908004"/>
    <lineage>
        <taxon>Bacteria</taxon>
        <taxon>Pseudomonadati</taxon>
        <taxon>Bacteroidota</taxon>
        <taxon>Chitinophagia</taxon>
        <taxon>Chitinophagales</taxon>
        <taxon>Chitinophagaceae</taxon>
        <taxon>Terrimonas</taxon>
    </lineage>
</organism>
<evidence type="ECO:0000259" key="5">
    <source>
        <dbReference type="PROSITE" id="PS51352"/>
    </source>
</evidence>
<proteinExistence type="predicted"/>
<dbReference type="EMBL" id="JAKLTR010000015">
    <property type="protein sequence ID" value="MCG2616747.1"/>
    <property type="molecule type" value="Genomic_DNA"/>
</dbReference>
<evidence type="ECO:0000313" key="7">
    <source>
        <dbReference type="Proteomes" id="UP001165367"/>
    </source>
</evidence>
<dbReference type="Proteomes" id="UP001165367">
    <property type="component" value="Unassembled WGS sequence"/>
</dbReference>
<protein>
    <submittedName>
        <fullName evidence="6">TlpA family protein disulfide reductase</fullName>
    </submittedName>
</protein>
<dbReference type="PANTHER" id="PTHR42852">
    <property type="entry name" value="THIOL:DISULFIDE INTERCHANGE PROTEIN DSBE"/>
    <property type="match status" value="1"/>
</dbReference>
<evidence type="ECO:0000313" key="6">
    <source>
        <dbReference type="EMBL" id="MCG2616747.1"/>
    </source>
</evidence>
<reference evidence="6" key="1">
    <citation type="submission" date="2022-01" db="EMBL/GenBank/DDBJ databases">
        <authorList>
            <person name="Jo J.-H."/>
            <person name="Im W.-T."/>
        </authorList>
    </citation>
    <scope>NUCLEOTIDE SEQUENCE</scope>
    <source>
        <strain evidence="6">NA20</strain>
    </source>
</reference>
<sequence length="463" mass="53086">MPEVKTRFFMFMLLLVAVRSSGQEVVSSSTTIRLADSAKVSVSFFYADQFNDTSPPFPLSKDSKEKQIVIEKPVLLFDAFSGIPYYIIPGEELYLTANDHSIKFLSSFKERNNELNFFAELNAQYPDFFTTNASMRMKQVIRSADYPVVEKFEREKEKKALEFLEKYMIPNPVSDEFYQYAKQFFYYLKQANLFAILSSPAIQVKGWPAFADTGKIADSGSFSCDSCLPDLAYRMGAYHYLQYLVSAKKIDNGHKAGESAHDIIDSVFSGRTKEFLLFITLKEQLKYGTGSDRSHLTEYITHQNENNLLYVEYLKREIEFKKSVSNKKELVSMDQASTSLDALIEGSRGKLVLIDFWASWCIPCRKTMPDTRKLAQAYDQLQVLYISIDERYSDWIKASRVERIDSPAHSFIIADFQRSEIKKKFKIQAIPRYVLIGKTGEVIAADSPHPGSLELKKLIGRYL</sequence>
<comment type="caution">
    <text evidence="6">The sequence shown here is derived from an EMBL/GenBank/DDBJ whole genome shotgun (WGS) entry which is preliminary data.</text>
</comment>
<dbReference type="CDD" id="cd02966">
    <property type="entry name" value="TlpA_like_family"/>
    <property type="match status" value="1"/>
</dbReference>
<keyword evidence="3" id="KW-1015">Disulfide bond</keyword>
<dbReference type="PANTHER" id="PTHR42852:SF6">
    <property type="entry name" value="THIOL:DISULFIDE INTERCHANGE PROTEIN DSBE"/>
    <property type="match status" value="1"/>
</dbReference>
<name>A0ABS9KWL2_9BACT</name>
<evidence type="ECO:0000256" key="2">
    <source>
        <dbReference type="ARBA" id="ARBA00022748"/>
    </source>
</evidence>
<keyword evidence="2" id="KW-0201">Cytochrome c-type biogenesis</keyword>
<keyword evidence="7" id="KW-1185">Reference proteome</keyword>
<comment type="subcellular location">
    <subcellularLocation>
        <location evidence="1">Cell envelope</location>
    </subcellularLocation>
</comment>
<dbReference type="Gene3D" id="3.40.30.10">
    <property type="entry name" value="Glutaredoxin"/>
    <property type="match status" value="1"/>
</dbReference>
<evidence type="ECO:0000256" key="4">
    <source>
        <dbReference type="ARBA" id="ARBA00023284"/>
    </source>
</evidence>
<dbReference type="InterPro" id="IPR012336">
    <property type="entry name" value="Thioredoxin-like_fold"/>
</dbReference>
<feature type="domain" description="Thioredoxin" evidence="5">
    <location>
        <begin position="309"/>
        <end position="463"/>
    </location>
</feature>
<dbReference type="SUPFAM" id="SSF52833">
    <property type="entry name" value="Thioredoxin-like"/>
    <property type="match status" value="1"/>
</dbReference>
<evidence type="ECO:0000256" key="3">
    <source>
        <dbReference type="ARBA" id="ARBA00023157"/>
    </source>
</evidence>
<keyword evidence="4" id="KW-0676">Redox-active center</keyword>
<dbReference type="RefSeq" id="WP_237875284.1">
    <property type="nucleotide sequence ID" value="NZ_JAKLTR010000015.1"/>
</dbReference>
<gene>
    <name evidence="6" type="ORF">LZZ85_20780</name>
</gene>